<keyword evidence="1" id="KW-0479">Metal-binding</keyword>
<dbReference type="KEGG" id="deo:CAY53_02735"/>
<evidence type="ECO:0000256" key="1">
    <source>
        <dbReference type="ARBA" id="ARBA00022723"/>
    </source>
</evidence>
<keyword evidence="8" id="KW-1185">Reference proteome</keyword>
<feature type="zinc finger region" description="dksA C4-type" evidence="4">
    <location>
        <begin position="85"/>
        <end position="109"/>
    </location>
</feature>
<reference evidence="7 8" key="1">
    <citation type="journal article" date="2018" name="MBio">
        <title>Insights into the evolution of host association through the isolation and characterization of a novel human periodontal pathobiont, Desulfobulbus oralis.</title>
        <authorList>
            <person name="Cross K.L."/>
            <person name="Chirania P."/>
            <person name="Xiong W."/>
            <person name="Beall C.J."/>
            <person name="Elkins J.G."/>
            <person name="Giannone R.J."/>
            <person name="Griffen A.L."/>
            <person name="Guss A.M."/>
            <person name="Hettich R.L."/>
            <person name="Joshi S.S."/>
            <person name="Mokrzan E.M."/>
            <person name="Martin R.K."/>
            <person name="Zhulin I.B."/>
            <person name="Leys E.J."/>
            <person name="Podar M."/>
        </authorList>
    </citation>
    <scope>NUCLEOTIDE SEQUENCE [LARGE SCALE GENOMIC DNA]</scope>
    <source>
        <strain evidence="7 8">ORNL</strain>
    </source>
</reference>
<keyword evidence="3" id="KW-0862">Zinc</keyword>
<keyword evidence="2" id="KW-0863">Zinc-finger</keyword>
<evidence type="ECO:0000256" key="2">
    <source>
        <dbReference type="ARBA" id="ARBA00022771"/>
    </source>
</evidence>
<evidence type="ECO:0000313" key="8">
    <source>
        <dbReference type="Proteomes" id="UP000239867"/>
    </source>
</evidence>
<dbReference type="InterPro" id="IPR037187">
    <property type="entry name" value="DnaK_N"/>
</dbReference>
<evidence type="ECO:0000313" key="7">
    <source>
        <dbReference type="EMBL" id="AVD70524.1"/>
    </source>
</evidence>
<dbReference type="PROSITE" id="PS51128">
    <property type="entry name" value="ZF_DKSA_2"/>
    <property type="match status" value="1"/>
</dbReference>
<proteinExistence type="predicted"/>
<organism evidence="7 8">
    <name type="scientific">Desulfobulbus oralis</name>
    <dbReference type="NCBI Taxonomy" id="1986146"/>
    <lineage>
        <taxon>Bacteria</taxon>
        <taxon>Pseudomonadati</taxon>
        <taxon>Thermodesulfobacteriota</taxon>
        <taxon>Desulfobulbia</taxon>
        <taxon>Desulfobulbales</taxon>
        <taxon>Desulfobulbaceae</taxon>
        <taxon>Desulfobulbus</taxon>
    </lineage>
</organism>
<dbReference type="Gene3D" id="1.20.120.910">
    <property type="entry name" value="DksA, coiled-coil domain"/>
    <property type="match status" value="1"/>
</dbReference>
<dbReference type="Pfam" id="PF01258">
    <property type="entry name" value="zf-dskA_traR"/>
    <property type="match status" value="1"/>
</dbReference>
<dbReference type="InterPro" id="IPR048489">
    <property type="entry name" value="DksA_N"/>
</dbReference>
<dbReference type="OrthoDB" id="9803742at2"/>
<dbReference type="InterPro" id="IPR012784">
    <property type="entry name" value="DksA_RNA_pol-bd"/>
</dbReference>
<dbReference type="InterPro" id="IPR000962">
    <property type="entry name" value="Znf_DskA_TraR"/>
</dbReference>
<feature type="domain" description="Zinc finger DksA/TraR C4-type" evidence="5">
    <location>
        <begin position="80"/>
        <end position="115"/>
    </location>
</feature>
<accession>A0A2L1GLJ4</accession>
<dbReference type="PANTHER" id="PTHR33823:SF2">
    <property type="entry name" value="RNA POLYMERASE-BINDING TRANSCRIPTION FACTOR DKSA"/>
    <property type="match status" value="1"/>
</dbReference>
<feature type="domain" description="DnaK suppressor protein DksA N-terminal" evidence="6">
    <location>
        <begin position="9"/>
        <end position="77"/>
    </location>
</feature>
<dbReference type="PANTHER" id="PTHR33823">
    <property type="entry name" value="RNA POLYMERASE-BINDING TRANSCRIPTION FACTOR DKSA-RELATED"/>
    <property type="match status" value="1"/>
</dbReference>
<evidence type="ECO:0000256" key="3">
    <source>
        <dbReference type="ARBA" id="ARBA00022833"/>
    </source>
</evidence>
<dbReference type="Pfam" id="PF21157">
    <property type="entry name" value="DksA_N"/>
    <property type="match status" value="1"/>
</dbReference>
<evidence type="ECO:0000259" key="6">
    <source>
        <dbReference type="Pfam" id="PF21157"/>
    </source>
</evidence>
<dbReference type="NCBIfam" id="TIGR02420">
    <property type="entry name" value="dksA"/>
    <property type="match status" value="1"/>
</dbReference>
<dbReference type="EMBL" id="CP021255">
    <property type="protein sequence ID" value="AVD70524.1"/>
    <property type="molecule type" value="Genomic_DNA"/>
</dbReference>
<evidence type="ECO:0000256" key="4">
    <source>
        <dbReference type="PROSITE-ProRule" id="PRU00510"/>
    </source>
</evidence>
<dbReference type="Proteomes" id="UP000239867">
    <property type="component" value="Chromosome"/>
</dbReference>
<gene>
    <name evidence="7" type="ORF">CAY53_02735</name>
</gene>
<name>A0A2L1GLJ4_9BACT</name>
<protein>
    <submittedName>
        <fullName evidence="7">RNA polymerase-binding protein DksA</fullName>
    </submittedName>
</protein>
<dbReference type="SUPFAM" id="SSF109635">
    <property type="entry name" value="DnaK suppressor protein DksA, alpha-hairpin domain"/>
    <property type="match status" value="1"/>
</dbReference>
<evidence type="ECO:0000259" key="5">
    <source>
        <dbReference type="Pfam" id="PF01258"/>
    </source>
</evidence>
<dbReference type="AlphaFoldDB" id="A0A2L1GLJ4"/>
<sequence length="122" mass="13821">MVMTNEELLSFKRLLEDMKASINAGVDRTLDTLNAPAGNIPDPNDRASLETDLSFELRLRERDRKLGSKIDAALKRIGDGTFGICKSCGRQISRQRLEARPVTELCIDCKTRQEKREKEQGR</sequence>
<dbReference type="GO" id="GO:0008270">
    <property type="term" value="F:zinc ion binding"/>
    <property type="evidence" value="ECO:0007669"/>
    <property type="project" value="UniProtKB-KW"/>
</dbReference>
<dbReference type="SUPFAM" id="SSF57716">
    <property type="entry name" value="Glucocorticoid receptor-like (DNA-binding domain)"/>
    <property type="match status" value="1"/>
</dbReference>